<evidence type="ECO:0000313" key="1">
    <source>
        <dbReference type="EMBL" id="QBK91683.1"/>
    </source>
</evidence>
<name>A0A481Z716_9VIRU</name>
<accession>A0A481Z716</accession>
<protein>
    <submittedName>
        <fullName evidence="1">Uncharacterized protein</fullName>
    </submittedName>
</protein>
<gene>
    <name evidence="1" type="ORF">LCPAC304_00090</name>
</gene>
<sequence>MEKTPHHTSGGRGEFYGGDQILTSGFKKKVVSFTGKGHLLQEEKPRCSLMWKLYVYLERMKRSVAATYGGSYLIYKNGDFMLL</sequence>
<dbReference type="EMBL" id="MK500565">
    <property type="protein sequence ID" value="QBK91683.1"/>
    <property type="molecule type" value="Genomic_DNA"/>
</dbReference>
<proteinExistence type="predicted"/>
<organism evidence="1">
    <name type="scientific">Pithovirus LCPAC304</name>
    <dbReference type="NCBI Taxonomy" id="2506594"/>
    <lineage>
        <taxon>Viruses</taxon>
        <taxon>Pithoviruses</taxon>
    </lineage>
</organism>
<reference evidence="1" key="1">
    <citation type="journal article" date="2019" name="MBio">
        <title>Virus Genomes from Deep Sea Sediments Expand the Ocean Megavirome and Support Independent Origins of Viral Gigantism.</title>
        <authorList>
            <person name="Backstrom D."/>
            <person name="Yutin N."/>
            <person name="Jorgensen S.L."/>
            <person name="Dharamshi J."/>
            <person name="Homa F."/>
            <person name="Zaremba-Niedwiedzka K."/>
            <person name="Spang A."/>
            <person name="Wolf Y.I."/>
            <person name="Koonin E.V."/>
            <person name="Ettema T.J."/>
        </authorList>
    </citation>
    <scope>NUCLEOTIDE SEQUENCE</scope>
</reference>